<name>A0A1B1YZX1_9BACL</name>
<dbReference type="GO" id="GO:0032259">
    <property type="term" value="P:methylation"/>
    <property type="evidence" value="ECO:0007669"/>
    <property type="project" value="UniProtKB-KW"/>
</dbReference>
<dbReference type="EMBL" id="CP016761">
    <property type="protein sequence ID" value="ANX10724.1"/>
    <property type="molecule type" value="Genomic_DNA"/>
</dbReference>
<keyword evidence="1" id="KW-0489">Methyltransferase</keyword>
<proteinExistence type="predicted"/>
<evidence type="ECO:0000313" key="2">
    <source>
        <dbReference type="Proteomes" id="UP000077412"/>
    </source>
</evidence>
<dbReference type="STRING" id="255247.ABE41_001685"/>
<keyword evidence="1" id="KW-0808">Transferase</keyword>
<keyword evidence="2" id="KW-1185">Reference proteome</keyword>
<accession>A0A1B1YZX1</accession>
<dbReference type="Proteomes" id="UP000077412">
    <property type="component" value="Chromosome"/>
</dbReference>
<sequence>MKEQYYDQLLNIHTHGNQKGFHPSMHYNRYEPTPYEALETLFEHYVLKSSDRIVDFGCGKGRLNFFVHHLFQASAAGIEMDETFYEEALENKKNYIKKHRKGMESIHFQCCLAEEYKIDSKDNRFYFFNPFSLQIFMRTINNILRSVEKKPREIELILYYAPEEYIYFLENQTAFELKEEIVLPELYENNPYEKFLIYRLVYGKEWSA</sequence>
<dbReference type="AlphaFoldDB" id="A0A1B1YZX1"/>
<reference evidence="1 2" key="1">
    <citation type="submission" date="2016-08" db="EMBL/GenBank/DDBJ databases">
        <title>Complete genome sequence of Fictibacillus arsenicus G25-54, a strain with toxicity to nematodes and a potential arsenic-resistance activity.</title>
        <authorList>
            <person name="Zheng Z."/>
        </authorList>
    </citation>
    <scope>NUCLEOTIDE SEQUENCE [LARGE SCALE GENOMIC DNA]</scope>
    <source>
        <strain evidence="1 2">G25-54</strain>
    </source>
</reference>
<dbReference type="RefSeq" id="WP_066285864.1">
    <property type="nucleotide sequence ID" value="NZ_CP016761.1"/>
</dbReference>
<dbReference type="Gene3D" id="3.40.50.150">
    <property type="entry name" value="Vaccinia Virus protein VP39"/>
    <property type="match status" value="1"/>
</dbReference>
<dbReference type="GO" id="GO:0008168">
    <property type="term" value="F:methyltransferase activity"/>
    <property type="evidence" value="ECO:0007669"/>
    <property type="project" value="UniProtKB-KW"/>
</dbReference>
<gene>
    <name evidence="1" type="ORF">ABE41_001685</name>
</gene>
<dbReference type="SUPFAM" id="SSF53335">
    <property type="entry name" value="S-adenosyl-L-methionine-dependent methyltransferases"/>
    <property type="match status" value="1"/>
</dbReference>
<organism evidence="1 2">
    <name type="scientific">Fictibacillus arsenicus</name>
    <dbReference type="NCBI Taxonomy" id="255247"/>
    <lineage>
        <taxon>Bacteria</taxon>
        <taxon>Bacillati</taxon>
        <taxon>Bacillota</taxon>
        <taxon>Bacilli</taxon>
        <taxon>Bacillales</taxon>
        <taxon>Fictibacillaceae</taxon>
        <taxon>Fictibacillus</taxon>
    </lineage>
</organism>
<dbReference type="OrthoDB" id="9780095at2"/>
<dbReference type="KEGG" id="far:ABE41_001685"/>
<protein>
    <submittedName>
        <fullName evidence="1">SAM-dependent methyltransferase</fullName>
    </submittedName>
</protein>
<dbReference type="InterPro" id="IPR029063">
    <property type="entry name" value="SAM-dependent_MTases_sf"/>
</dbReference>
<evidence type="ECO:0000313" key="1">
    <source>
        <dbReference type="EMBL" id="ANX10724.1"/>
    </source>
</evidence>